<organism evidence="2 3">
    <name type="scientific">Rhizobium leguminosarum</name>
    <dbReference type="NCBI Taxonomy" id="384"/>
    <lineage>
        <taxon>Bacteria</taxon>
        <taxon>Pseudomonadati</taxon>
        <taxon>Pseudomonadota</taxon>
        <taxon>Alphaproteobacteria</taxon>
        <taxon>Hyphomicrobiales</taxon>
        <taxon>Rhizobiaceae</taxon>
        <taxon>Rhizobium/Agrobacterium group</taxon>
        <taxon>Rhizobium</taxon>
    </lineage>
</organism>
<reference evidence="2 3" key="1">
    <citation type="submission" date="2016-06" db="EMBL/GenBank/DDBJ databases">
        <title>Microsymbionts genomes from the relict species Vavilovia formosa.</title>
        <authorList>
            <person name="Chirak E."/>
            <person name="Kimeklis A."/>
            <person name="Andronov E."/>
        </authorList>
    </citation>
    <scope>NUCLEOTIDE SEQUENCE [LARGE SCALE GENOMIC DNA]</scope>
    <source>
        <strain evidence="2 3">Vaf10</strain>
        <plasmid evidence="3">Plasmid unnamed2</plasmid>
    </source>
</reference>
<keyword evidence="2" id="KW-0614">Plasmid</keyword>
<dbReference type="EMBL" id="CP016289">
    <property type="protein sequence ID" value="ANP90388.1"/>
    <property type="molecule type" value="Genomic_DNA"/>
</dbReference>
<dbReference type="RefSeq" id="WP_065283852.1">
    <property type="nucleotide sequence ID" value="NZ_CP016289.1"/>
</dbReference>
<protein>
    <submittedName>
        <fullName evidence="2">Uncharacterized protein</fullName>
    </submittedName>
</protein>
<gene>
    <name evidence="2" type="ORF">BA011_31045</name>
</gene>
<feature type="compositionally biased region" description="Basic residues" evidence="1">
    <location>
        <begin position="136"/>
        <end position="146"/>
    </location>
</feature>
<feature type="region of interest" description="Disordered" evidence="1">
    <location>
        <begin position="123"/>
        <end position="146"/>
    </location>
</feature>
<accession>A0A1B1CKW5</accession>
<dbReference type="AlphaFoldDB" id="A0A1B1CKW5"/>
<evidence type="ECO:0000256" key="1">
    <source>
        <dbReference type="SAM" id="MobiDB-lite"/>
    </source>
</evidence>
<proteinExistence type="predicted"/>
<evidence type="ECO:0000313" key="3">
    <source>
        <dbReference type="Proteomes" id="UP000092691"/>
    </source>
</evidence>
<dbReference type="Proteomes" id="UP000092691">
    <property type="component" value="Plasmid unnamed2"/>
</dbReference>
<name>A0A1B1CKW5_RHILE</name>
<evidence type="ECO:0000313" key="2">
    <source>
        <dbReference type="EMBL" id="ANP90388.1"/>
    </source>
</evidence>
<geneLocation type="plasmid" evidence="2 3">
    <name>unnamed2</name>
</geneLocation>
<dbReference type="OrthoDB" id="8372144at2"/>
<sequence length="146" mass="15878">MAFVVHVEIPYTYEELSIYDEAASSPCEDNEGQIIGRNGANKTYTFSVKEEKKSKPPGLITVTATIVAAGTGTVTTVTYPIAKTGQQFVFPNQPDKTTAEAILEHETFQSFVDAINSVRQAVATKQPSLPPDRGTQPKKQRQSKAS</sequence>